<dbReference type="Proteomes" id="UP001208938">
    <property type="component" value="Unassembled WGS sequence"/>
</dbReference>
<name>A0ABT3GUS7_9RHOB</name>
<dbReference type="SUPFAM" id="SSF53448">
    <property type="entry name" value="Nucleotide-diphospho-sugar transferases"/>
    <property type="match status" value="1"/>
</dbReference>
<dbReference type="RefSeq" id="WP_264504415.1">
    <property type="nucleotide sequence ID" value="NZ_JAPDFL010000001.1"/>
</dbReference>
<dbReference type="EMBL" id="JAPDFL010000001">
    <property type="protein sequence ID" value="MCW1931287.1"/>
    <property type="molecule type" value="Genomic_DNA"/>
</dbReference>
<protein>
    <submittedName>
        <fullName evidence="1">Glycosyltransferase family 2 protein</fullName>
    </submittedName>
</protein>
<organism evidence="1 2">
    <name type="scientific">Pararhodobacter zhoushanensis</name>
    <dbReference type="NCBI Taxonomy" id="2479545"/>
    <lineage>
        <taxon>Bacteria</taxon>
        <taxon>Pseudomonadati</taxon>
        <taxon>Pseudomonadota</taxon>
        <taxon>Alphaproteobacteria</taxon>
        <taxon>Rhodobacterales</taxon>
        <taxon>Paracoccaceae</taxon>
        <taxon>Pararhodobacter</taxon>
    </lineage>
</organism>
<reference evidence="1 2" key="1">
    <citation type="submission" date="2022-10" db="EMBL/GenBank/DDBJ databases">
        <title>Pararhodobacter sp. nov., isolated from marine algae.</title>
        <authorList>
            <person name="Choi B.J."/>
            <person name="Kim J.M."/>
            <person name="Lee J.K."/>
            <person name="Choi D.G."/>
            <person name="Jeon C.O."/>
        </authorList>
    </citation>
    <scope>NUCLEOTIDE SEQUENCE [LARGE SCALE GENOMIC DNA]</scope>
    <source>
        <strain evidence="1 2">ZQ420</strain>
    </source>
</reference>
<comment type="caution">
    <text evidence="1">The sequence shown here is derived from an EMBL/GenBank/DDBJ whole genome shotgun (WGS) entry which is preliminary data.</text>
</comment>
<gene>
    <name evidence="1" type="ORF">OKW52_03140</name>
</gene>
<evidence type="ECO:0000313" key="2">
    <source>
        <dbReference type="Proteomes" id="UP001208938"/>
    </source>
</evidence>
<keyword evidence="2" id="KW-1185">Reference proteome</keyword>
<dbReference type="InterPro" id="IPR029044">
    <property type="entry name" value="Nucleotide-diphossugar_trans"/>
</dbReference>
<evidence type="ECO:0000313" key="1">
    <source>
        <dbReference type="EMBL" id="MCW1931287.1"/>
    </source>
</evidence>
<sequence>MGKVLDLWTAYQWRRRRQLRLARALRKRRELSALVDRTDAIRPGDVLAFTTLRNEAERLPYFLNHYRALGVQHFLVVDNDSDDGSRALLGAQPDVSLWHTTASYRDSRFGVDWLQGLLMRHGDGHWCLTVDADELLVYPHHDTRPLPALTTFLEGEGEQAFGALMLDLYPKGPLDSLRYRAGQDPVEVLGWYDSANYTITRKPELGALWIQGGPRGRMFFGDTPERGPTLTKVPLVKWNWRYVYLNSTHTLLPRPLNRVYDTDGGEKLSGVLLHTKFLPGIGAKSAEEKTRRQHFGEPGAFDRYYDALITSPDLWTPAASRYRGWRQLEAEGLMSRGGWG</sequence>
<accession>A0ABT3GUS7</accession>
<dbReference type="Pfam" id="PF13704">
    <property type="entry name" value="Glyco_tranf_2_4"/>
    <property type="match status" value="1"/>
</dbReference>
<proteinExistence type="predicted"/>